<dbReference type="GO" id="GO:0016787">
    <property type="term" value="F:hydrolase activity"/>
    <property type="evidence" value="ECO:0007669"/>
    <property type="project" value="UniProtKB-KW"/>
</dbReference>
<dbReference type="SUPFAM" id="SSF53474">
    <property type="entry name" value="alpha/beta-Hydrolases"/>
    <property type="match status" value="1"/>
</dbReference>
<dbReference type="AlphaFoldDB" id="A0A512DV76"/>
<gene>
    <name evidence="2" type="ORF">SAE02_45220</name>
</gene>
<feature type="domain" description="AB hydrolase-1" evidence="1">
    <location>
        <begin position="31"/>
        <end position="281"/>
    </location>
</feature>
<dbReference type="InterPro" id="IPR000073">
    <property type="entry name" value="AB_hydrolase_1"/>
</dbReference>
<dbReference type="PANTHER" id="PTHR45763">
    <property type="entry name" value="HYDROLASE, ALPHA/BETA FOLD FAMILY PROTEIN, EXPRESSED-RELATED"/>
    <property type="match status" value="1"/>
</dbReference>
<organism evidence="2 3">
    <name type="scientific">Skermanella aerolata</name>
    <dbReference type="NCBI Taxonomy" id="393310"/>
    <lineage>
        <taxon>Bacteria</taxon>
        <taxon>Pseudomonadati</taxon>
        <taxon>Pseudomonadota</taxon>
        <taxon>Alphaproteobacteria</taxon>
        <taxon>Rhodospirillales</taxon>
        <taxon>Azospirillaceae</taxon>
        <taxon>Skermanella</taxon>
    </lineage>
</organism>
<dbReference type="Pfam" id="PF00561">
    <property type="entry name" value="Abhydrolase_1"/>
    <property type="match status" value="1"/>
</dbReference>
<evidence type="ECO:0000313" key="3">
    <source>
        <dbReference type="Proteomes" id="UP000321523"/>
    </source>
</evidence>
<sequence length="316" mass="33038">MYLGGLRSSTITLPDGRRLGIAEYGDPAALPVLYCHGFPSCRLEPSMLPVSGIRLIAVDRPGYGLSDPLSGRTLLDWPQDIASVADALGLGRFAVAGVSGGAPYAAACAARLKDRIIGLALICGIAPPGEGKEGANGAGWEAGGAAARLMTLDRLPGTVPVIAALARRLVVGVDSPRLLRTLLRFGHLPEPDRAVLSAGFGIPVLDNFREALRQGIGGAVADARIYARPWGFDPAGIVAPTVIWHGNLDNQVPVAAAEVYARLIPHARLCLLEGEGHFSLVVRHHHAILASLFAIAERYAGDDVTSHARACPGLDA</sequence>
<accession>A0A512DV76</accession>
<dbReference type="Proteomes" id="UP000321523">
    <property type="component" value="Unassembled WGS sequence"/>
</dbReference>
<name>A0A512DV76_9PROT</name>
<dbReference type="RefSeq" id="WP_052831257.1">
    <property type="nucleotide sequence ID" value="NZ_BJYZ01000021.1"/>
</dbReference>
<proteinExistence type="predicted"/>
<dbReference type="PANTHER" id="PTHR45763:SF46">
    <property type="entry name" value="AB HYDROLASE-1 DOMAIN-CONTAINING PROTEIN"/>
    <property type="match status" value="1"/>
</dbReference>
<evidence type="ECO:0000259" key="1">
    <source>
        <dbReference type="Pfam" id="PF00561"/>
    </source>
</evidence>
<reference evidence="2 3" key="1">
    <citation type="submission" date="2019-07" db="EMBL/GenBank/DDBJ databases">
        <title>Whole genome shotgun sequence of Skermanella aerolata NBRC 106429.</title>
        <authorList>
            <person name="Hosoyama A."/>
            <person name="Uohara A."/>
            <person name="Ohji S."/>
            <person name="Ichikawa N."/>
        </authorList>
    </citation>
    <scope>NUCLEOTIDE SEQUENCE [LARGE SCALE GENOMIC DNA]</scope>
    <source>
        <strain evidence="2 3">NBRC 106429</strain>
    </source>
</reference>
<protein>
    <submittedName>
        <fullName evidence="2">Alpha/beta hydrolase</fullName>
    </submittedName>
</protein>
<keyword evidence="3" id="KW-1185">Reference proteome</keyword>
<dbReference type="InterPro" id="IPR029058">
    <property type="entry name" value="AB_hydrolase_fold"/>
</dbReference>
<dbReference type="Gene3D" id="3.40.50.1820">
    <property type="entry name" value="alpha/beta hydrolase"/>
    <property type="match status" value="1"/>
</dbReference>
<evidence type="ECO:0000313" key="2">
    <source>
        <dbReference type="EMBL" id="GEO40374.1"/>
    </source>
</evidence>
<dbReference type="EMBL" id="BJYZ01000021">
    <property type="protein sequence ID" value="GEO40374.1"/>
    <property type="molecule type" value="Genomic_DNA"/>
</dbReference>
<keyword evidence="2" id="KW-0378">Hydrolase</keyword>
<comment type="caution">
    <text evidence="2">The sequence shown here is derived from an EMBL/GenBank/DDBJ whole genome shotgun (WGS) entry which is preliminary data.</text>
</comment>